<dbReference type="Gene3D" id="2.60.130.10">
    <property type="entry name" value="Aromatic compound dioxygenase"/>
    <property type="match status" value="1"/>
</dbReference>
<dbReference type="PANTHER" id="PTHR34315:SF1">
    <property type="entry name" value="INTRADIOL RING-CLEAVAGE DIOXYGENASES DOMAIN-CONTAINING PROTEIN-RELATED"/>
    <property type="match status" value="1"/>
</dbReference>
<dbReference type="InterPro" id="IPR015889">
    <property type="entry name" value="Intradiol_dOase_core"/>
</dbReference>
<dbReference type="SUPFAM" id="SSF49482">
    <property type="entry name" value="Aromatic compound dioxygenase"/>
    <property type="match status" value="1"/>
</dbReference>
<organism evidence="2 3">
    <name type="scientific">Niveomyces insectorum RCEF 264</name>
    <dbReference type="NCBI Taxonomy" id="1081102"/>
    <lineage>
        <taxon>Eukaryota</taxon>
        <taxon>Fungi</taxon>
        <taxon>Dikarya</taxon>
        <taxon>Ascomycota</taxon>
        <taxon>Pezizomycotina</taxon>
        <taxon>Sordariomycetes</taxon>
        <taxon>Hypocreomycetidae</taxon>
        <taxon>Hypocreales</taxon>
        <taxon>Cordycipitaceae</taxon>
        <taxon>Niveomyces</taxon>
    </lineage>
</organism>
<proteinExistence type="predicted"/>
<dbReference type="GO" id="GO:0016702">
    <property type="term" value="F:oxidoreductase activity, acting on single donors with incorporation of molecular oxygen, incorporation of two atoms of oxygen"/>
    <property type="evidence" value="ECO:0007669"/>
    <property type="project" value="InterPro"/>
</dbReference>
<feature type="chain" id="PRO_5007892321" evidence="1">
    <location>
        <begin position="22"/>
        <end position="444"/>
    </location>
</feature>
<keyword evidence="1" id="KW-0732">Signal</keyword>
<reference evidence="2 3" key="1">
    <citation type="journal article" date="2016" name="Genome Biol. Evol.">
        <title>Divergent and convergent evolution of fungal pathogenicity.</title>
        <authorList>
            <person name="Shang Y."/>
            <person name="Xiao G."/>
            <person name="Zheng P."/>
            <person name="Cen K."/>
            <person name="Zhan S."/>
            <person name="Wang C."/>
        </authorList>
    </citation>
    <scope>NUCLEOTIDE SEQUENCE [LARGE SCALE GENOMIC DNA]</scope>
    <source>
        <strain evidence="2 3">RCEF 264</strain>
    </source>
</reference>
<evidence type="ECO:0000313" key="2">
    <source>
        <dbReference type="EMBL" id="OAA59817.1"/>
    </source>
</evidence>
<dbReference type="CDD" id="cd03457">
    <property type="entry name" value="intradiol_dioxygenase_like"/>
    <property type="match status" value="1"/>
</dbReference>
<keyword evidence="2" id="KW-0560">Oxidoreductase</keyword>
<protein>
    <submittedName>
        <fullName evidence="2">Intradiol ring-cleavage dioxygenase, core</fullName>
    </submittedName>
</protein>
<keyword evidence="2" id="KW-0223">Dioxygenase</keyword>
<feature type="signal peptide" evidence="1">
    <location>
        <begin position="1"/>
        <end position="21"/>
    </location>
</feature>
<comment type="caution">
    <text evidence="2">The sequence shown here is derived from an EMBL/GenBank/DDBJ whole genome shotgun (WGS) entry which is preliminary data.</text>
</comment>
<gene>
    <name evidence="2" type="ORF">SPI_06015</name>
</gene>
<evidence type="ECO:0000256" key="1">
    <source>
        <dbReference type="SAM" id="SignalP"/>
    </source>
</evidence>
<dbReference type="Proteomes" id="UP000076874">
    <property type="component" value="Unassembled WGS sequence"/>
</dbReference>
<dbReference type="OrthoDB" id="121380at2759"/>
<dbReference type="AlphaFoldDB" id="A0A167SPY1"/>
<sequence>MLPSGLRLLLQLAAVAAVVLGHPAGQEEPGAPQPLERRNLDHCSATFNHPAFLKRTVEAHGAEYARLRRALGLHAPDPSDMAGLVDSRAKRRRGLAPSRLEKRNYISVSKVDHHSNKTVSATTDPVSLFADAGACILMPSVDQGPLYVKGEQIRKNLTEGEAGLPLTLIIQVVDYKTCQAVPNAYVDVWNTNATGMYIGVMGYPGMGDPHDTSMLKGTALRGIQLTDDHGIVAFDTLMPGHYAGRATHIHSIVWLGAQKQANNTISGGKAAHVGQIYFDMPLLYQLDKLHPYVTNTMALLNNTADFLFQQGANGDDPIARYTFVGDKMEQGMVAWIRYGINTNNALTVNPAAFAEPDGIDVMNPTGPISQITGGGFGGFGGFGGGGGGAGGGWGGFGGFGGGGGGGAGGGGWGGFGGGANGVGRKIAAPVKRLAHAVAGMFGRA</sequence>
<accession>A0A167SPY1</accession>
<dbReference type="EMBL" id="AZHD01000010">
    <property type="protein sequence ID" value="OAA59817.1"/>
    <property type="molecule type" value="Genomic_DNA"/>
</dbReference>
<dbReference type="PANTHER" id="PTHR34315">
    <property type="match status" value="1"/>
</dbReference>
<evidence type="ECO:0000313" key="3">
    <source>
        <dbReference type="Proteomes" id="UP000076874"/>
    </source>
</evidence>
<keyword evidence="3" id="KW-1185">Reference proteome</keyword>
<dbReference type="STRING" id="1081102.A0A167SPY1"/>
<dbReference type="GO" id="GO:0005506">
    <property type="term" value="F:iron ion binding"/>
    <property type="evidence" value="ECO:0007669"/>
    <property type="project" value="InterPro"/>
</dbReference>
<name>A0A167SPY1_9HYPO</name>